<name>A0A8A1LHV6_AJEC8</name>
<proteinExistence type="predicted"/>
<sequence>MPAHLGSDNCHQMCQQTILLNTAQLTKIIIFSFLSLTLQRWACQLGDGQGTPTFQILCSDVSSSLSYVFSMPTVL</sequence>
<accession>A0A8A1LHV6</accession>
<protein>
    <submittedName>
        <fullName evidence="1">Uncharacterized protein</fullName>
    </submittedName>
</protein>
<reference evidence="1" key="1">
    <citation type="submission" date="2021-01" db="EMBL/GenBank/DDBJ databases">
        <title>Chromosome-level genome assembly of a human fungal pathogen reveals clustering of transcriptionally co-regulated genes.</title>
        <authorList>
            <person name="Voorhies M."/>
            <person name="Cohen S."/>
            <person name="Shea T.P."/>
            <person name="Petrus S."/>
            <person name="Munoz J.F."/>
            <person name="Poplawski S."/>
            <person name="Goldman W.E."/>
            <person name="Michael T."/>
            <person name="Cuomo C.A."/>
            <person name="Sil A."/>
            <person name="Beyhan S."/>
        </authorList>
    </citation>
    <scope>NUCLEOTIDE SEQUENCE</scope>
    <source>
        <strain evidence="1">H88</strain>
    </source>
</reference>
<evidence type="ECO:0000313" key="2">
    <source>
        <dbReference type="Proteomes" id="UP000663419"/>
    </source>
</evidence>
<organism evidence="1 2">
    <name type="scientific">Ajellomyces capsulatus (strain H88)</name>
    <name type="common">Darling's disease fungus</name>
    <name type="synonym">Histoplasma capsulatum</name>
    <dbReference type="NCBI Taxonomy" id="544711"/>
    <lineage>
        <taxon>Eukaryota</taxon>
        <taxon>Fungi</taxon>
        <taxon>Dikarya</taxon>
        <taxon>Ascomycota</taxon>
        <taxon>Pezizomycotina</taxon>
        <taxon>Eurotiomycetes</taxon>
        <taxon>Eurotiomycetidae</taxon>
        <taxon>Onygenales</taxon>
        <taxon>Ajellomycetaceae</taxon>
        <taxon>Histoplasma</taxon>
    </lineage>
</organism>
<dbReference type="VEuPathDB" id="FungiDB:I7I53_00731"/>
<dbReference type="Proteomes" id="UP000663419">
    <property type="component" value="Chromosome 3"/>
</dbReference>
<dbReference type="EMBL" id="CP069104">
    <property type="protein sequence ID" value="QSS53461.1"/>
    <property type="molecule type" value="Genomic_DNA"/>
</dbReference>
<dbReference type="AlphaFoldDB" id="A0A8A1LHV6"/>
<gene>
    <name evidence="1" type="ORF">I7I53_00731</name>
</gene>
<evidence type="ECO:0000313" key="1">
    <source>
        <dbReference type="EMBL" id="QSS53461.1"/>
    </source>
</evidence>